<sequence>MWCDVTPTPLTFLSCGSSNFLYINPDQNFIGKAVMTCESAGTQSLGGGWKNYTYMPSVLERVERLSMYKIGGLHPVTLGQTYQEGRYQIVHKLGHGGFSTTWLARDFRENVHVALKFVRSDASEGYGDNRILREISGATDTHEGFKYINYLLDEFYVGGPNGHHLCLVSKVLGASIDNLSSHSHRLSGKASQELASQAISALSYLNSLGICHGDFTSANTLLQLGSLDALSIDELYALVGVPNKDNVRTPDGSPVGPSAPSYVVESINFADVPNVLSLQLKVIDFDQSFHISSPPSKMLGTPSRSLSPEAILDLEVGVASDVWALGCLIFRIRSVFELFGSFGASIPYRALMQIVATLGELPEKWRKRKFDGDGYPTEDSDPDGEELEYEPLQAPLMGALLEIEDDPGRSLVVASDNPEVRLWTPSPKYGNGVDKASRTFISKEEADSLFDLLSKIFKYQPEERLGLQEIADHPWFQLQV</sequence>
<comment type="caution">
    <text evidence="11">The sequence shown here is derived from an EMBL/GenBank/DDBJ whole genome shotgun (WGS) entry which is preliminary data.</text>
</comment>
<protein>
    <recommendedName>
        <fullName evidence="1">non-specific serine/threonine protein kinase</fullName>
        <ecNumber evidence="1">2.7.11.1</ecNumber>
    </recommendedName>
</protein>
<keyword evidence="5" id="KW-0418">Kinase</keyword>
<dbReference type="Proteomes" id="UP001595075">
    <property type="component" value="Unassembled WGS sequence"/>
</dbReference>
<feature type="domain" description="Protein kinase" evidence="10">
    <location>
        <begin position="87"/>
        <end position="476"/>
    </location>
</feature>
<keyword evidence="4 9" id="KW-0547">Nucleotide-binding</keyword>
<dbReference type="InterPro" id="IPR000719">
    <property type="entry name" value="Prot_kinase_dom"/>
</dbReference>
<dbReference type="InterPro" id="IPR011009">
    <property type="entry name" value="Kinase-like_dom_sf"/>
</dbReference>
<dbReference type="EC" id="2.7.11.1" evidence="1"/>
<evidence type="ECO:0000256" key="1">
    <source>
        <dbReference type="ARBA" id="ARBA00012513"/>
    </source>
</evidence>
<evidence type="ECO:0000256" key="6">
    <source>
        <dbReference type="ARBA" id="ARBA00022840"/>
    </source>
</evidence>
<evidence type="ECO:0000256" key="8">
    <source>
        <dbReference type="ARBA" id="ARBA00048679"/>
    </source>
</evidence>
<name>A0ABR4BXJ8_9HELO</name>
<dbReference type="InterPro" id="IPR051334">
    <property type="entry name" value="SRPK"/>
</dbReference>
<keyword evidence="2" id="KW-0723">Serine/threonine-protein kinase</keyword>
<feature type="binding site" evidence="9">
    <location>
        <position position="116"/>
    </location>
    <ligand>
        <name>ATP</name>
        <dbReference type="ChEBI" id="CHEBI:30616"/>
    </ligand>
</feature>
<dbReference type="PANTHER" id="PTHR47634">
    <property type="entry name" value="PROTEIN KINASE DOMAIN-CONTAINING PROTEIN-RELATED"/>
    <property type="match status" value="1"/>
</dbReference>
<keyword evidence="6 9" id="KW-0067">ATP-binding</keyword>
<accession>A0ABR4BXJ8</accession>
<dbReference type="InterPro" id="IPR017441">
    <property type="entry name" value="Protein_kinase_ATP_BS"/>
</dbReference>
<dbReference type="SMART" id="SM00220">
    <property type="entry name" value="S_TKc"/>
    <property type="match status" value="1"/>
</dbReference>
<dbReference type="Pfam" id="PF00069">
    <property type="entry name" value="Pkinase"/>
    <property type="match status" value="2"/>
</dbReference>
<dbReference type="Gene3D" id="1.10.510.10">
    <property type="entry name" value="Transferase(Phosphotransferase) domain 1"/>
    <property type="match status" value="1"/>
</dbReference>
<dbReference type="PANTHER" id="PTHR47634:SF9">
    <property type="entry name" value="PROTEIN KINASE DOMAIN-CONTAINING PROTEIN-RELATED"/>
    <property type="match status" value="1"/>
</dbReference>
<gene>
    <name evidence="11" type="ORF">VTL71DRAFT_6393</name>
</gene>
<comment type="catalytic activity">
    <reaction evidence="8">
        <text>L-seryl-[protein] + ATP = O-phospho-L-seryl-[protein] + ADP + H(+)</text>
        <dbReference type="Rhea" id="RHEA:17989"/>
        <dbReference type="Rhea" id="RHEA-COMP:9863"/>
        <dbReference type="Rhea" id="RHEA-COMP:11604"/>
        <dbReference type="ChEBI" id="CHEBI:15378"/>
        <dbReference type="ChEBI" id="CHEBI:29999"/>
        <dbReference type="ChEBI" id="CHEBI:30616"/>
        <dbReference type="ChEBI" id="CHEBI:83421"/>
        <dbReference type="ChEBI" id="CHEBI:456216"/>
        <dbReference type="EC" id="2.7.11.1"/>
    </reaction>
</comment>
<evidence type="ECO:0000259" key="10">
    <source>
        <dbReference type="PROSITE" id="PS50011"/>
    </source>
</evidence>
<dbReference type="Gene3D" id="3.30.200.20">
    <property type="entry name" value="Phosphorylase Kinase, domain 1"/>
    <property type="match status" value="1"/>
</dbReference>
<dbReference type="SUPFAM" id="SSF56112">
    <property type="entry name" value="Protein kinase-like (PK-like)"/>
    <property type="match status" value="1"/>
</dbReference>
<evidence type="ECO:0000256" key="7">
    <source>
        <dbReference type="ARBA" id="ARBA00047899"/>
    </source>
</evidence>
<evidence type="ECO:0000313" key="12">
    <source>
        <dbReference type="Proteomes" id="UP001595075"/>
    </source>
</evidence>
<dbReference type="PROSITE" id="PS50011">
    <property type="entry name" value="PROTEIN_KINASE_DOM"/>
    <property type="match status" value="1"/>
</dbReference>
<evidence type="ECO:0000313" key="11">
    <source>
        <dbReference type="EMBL" id="KAL2062127.1"/>
    </source>
</evidence>
<organism evidence="11 12">
    <name type="scientific">Oculimacula yallundae</name>
    <dbReference type="NCBI Taxonomy" id="86028"/>
    <lineage>
        <taxon>Eukaryota</taxon>
        <taxon>Fungi</taxon>
        <taxon>Dikarya</taxon>
        <taxon>Ascomycota</taxon>
        <taxon>Pezizomycotina</taxon>
        <taxon>Leotiomycetes</taxon>
        <taxon>Helotiales</taxon>
        <taxon>Ploettnerulaceae</taxon>
        <taxon>Oculimacula</taxon>
    </lineage>
</organism>
<evidence type="ECO:0000256" key="3">
    <source>
        <dbReference type="ARBA" id="ARBA00022679"/>
    </source>
</evidence>
<proteinExistence type="predicted"/>
<reference evidence="11 12" key="1">
    <citation type="journal article" date="2024" name="Commun. Biol.">
        <title>Comparative genomic analysis of thermophilic fungi reveals convergent evolutionary adaptations and gene losses.</title>
        <authorList>
            <person name="Steindorff A.S."/>
            <person name="Aguilar-Pontes M.V."/>
            <person name="Robinson A.J."/>
            <person name="Andreopoulos B."/>
            <person name="LaButti K."/>
            <person name="Kuo A."/>
            <person name="Mondo S."/>
            <person name="Riley R."/>
            <person name="Otillar R."/>
            <person name="Haridas S."/>
            <person name="Lipzen A."/>
            <person name="Grimwood J."/>
            <person name="Schmutz J."/>
            <person name="Clum A."/>
            <person name="Reid I.D."/>
            <person name="Moisan M.C."/>
            <person name="Butler G."/>
            <person name="Nguyen T.T.M."/>
            <person name="Dewar K."/>
            <person name="Conant G."/>
            <person name="Drula E."/>
            <person name="Henrissat B."/>
            <person name="Hansel C."/>
            <person name="Singer S."/>
            <person name="Hutchinson M.I."/>
            <person name="de Vries R.P."/>
            <person name="Natvig D.O."/>
            <person name="Powell A.J."/>
            <person name="Tsang A."/>
            <person name="Grigoriev I.V."/>
        </authorList>
    </citation>
    <scope>NUCLEOTIDE SEQUENCE [LARGE SCALE GENOMIC DNA]</scope>
    <source>
        <strain evidence="11 12">CBS 494.80</strain>
    </source>
</reference>
<dbReference type="PROSITE" id="PS00107">
    <property type="entry name" value="PROTEIN_KINASE_ATP"/>
    <property type="match status" value="1"/>
</dbReference>
<keyword evidence="3" id="KW-0808">Transferase</keyword>
<evidence type="ECO:0000256" key="4">
    <source>
        <dbReference type="ARBA" id="ARBA00022741"/>
    </source>
</evidence>
<comment type="catalytic activity">
    <reaction evidence="7">
        <text>L-threonyl-[protein] + ATP = O-phospho-L-threonyl-[protein] + ADP + H(+)</text>
        <dbReference type="Rhea" id="RHEA:46608"/>
        <dbReference type="Rhea" id="RHEA-COMP:11060"/>
        <dbReference type="Rhea" id="RHEA-COMP:11605"/>
        <dbReference type="ChEBI" id="CHEBI:15378"/>
        <dbReference type="ChEBI" id="CHEBI:30013"/>
        <dbReference type="ChEBI" id="CHEBI:30616"/>
        <dbReference type="ChEBI" id="CHEBI:61977"/>
        <dbReference type="ChEBI" id="CHEBI:456216"/>
        <dbReference type="EC" id="2.7.11.1"/>
    </reaction>
</comment>
<evidence type="ECO:0000256" key="9">
    <source>
        <dbReference type="PROSITE-ProRule" id="PRU10141"/>
    </source>
</evidence>
<evidence type="ECO:0000256" key="2">
    <source>
        <dbReference type="ARBA" id="ARBA00022527"/>
    </source>
</evidence>
<dbReference type="EMBL" id="JAZHXI010000017">
    <property type="protein sequence ID" value="KAL2062127.1"/>
    <property type="molecule type" value="Genomic_DNA"/>
</dbReference>
<evidence type="ECO:0000256" key="5">
    <source>
        <dbReference type="ARBA" id="ARBA00022777"/>
    </source>
</evidence>
<keyword evidence="12" id="KW-1185">Reference proteome</keyword>